<dbReference type="CDD" id="cd02042">
    <property type="entry name" value="ParAB_family"/>
    <property type="match status" value="1"/>
</dbReference>
<dbReference type="SUPFAM" id="SSF52540">
    <property type="entry name" value="P-loop containing nucleoside triphosphate hydrolases"/>
    <property type="match status" value="1"/>
</dbReference>
<dbReference type="InterPro" id="IPR027417">
    <property type="entry name" value="P-loop_NTPase"/>
</dbReference>
<protein>
    <submittedName>
        <fullName evidence="1">Protein virC1</fullName>
    </submittedName>
</protein>
<dbReference type="PANTHER" id="PTHR13696">
    <property type="entry name" value="P-LOOP CONTAINING NUCLEOSIDE TRIPHOSPHATE HYDROLASE"/>
    <property type="match status" value="1"/>
</dbReference>
<dbReference type="Proteomes" id="UP001318682">
    <property type="component" value="Plasmid pROLI81"/>
</dbReference>
<dbReference type="NCBIfam" id="NF010423">
    <property type="entry name" value="PRK13849.1"/>
    <property type="match status" value="1"/>
</dbReference>
<evidence type="ECO:0000313" key="1">
    <source>
        <dbReference type="EMBL" id="WVX51695.1"/>
    </source>
</evidence>
<keyword evidence="1" id="KW-0614">Plasmid</keyword>
<dbReference type="PANTHER" id="PTHR13696:SF96">
    <property type="entry name" value="COBQ_COBB_MIND_PARA NUCLEOTIDE BINDING DOMAIN-CONTAINING PROTEIN"/>
    <property type="match status" value="1"/>
</dbReference>
<organism evidence="1 2">
    <name type="scientific">Roseobacter fucihabitans</name>
    <dbReference type="NCBI Taxonomy" id="1537242"/>
    <lineage>
        <taxon>Bacteria</taxon>
        <taxon>Pseudomonadati</taxon>
        <taxon>Pseudomonadota</taxon>
        <taxon>Alphaproteobacteria</taxon>
        <taxon>Rhodobacterales</taxon>
        <taxon>Roseobacteraceae</taxon>
        <taxon>Roseobacter</taxon>
    </lineage>
</organism>
<reference evidence="1 2" key="1">
    <citation type="submission" date="2024-01" db="EMBL/GenBank/DDBJ databases">
        <title>Roseobacter fucihabitans sp. nov., isolated from the brown alga Fucus spiralis.</title>
        <authorList>
            <person name="Hahnke S."/>
            <person name="Berger M."/>
            <person name="Schlingloff A."/>
            <person name="Athale I."/>
            <person name="Neumann-Schaal M."/>
            <person name="Adenaya A."/>
            <person name="Poehlein A."/>
            <person name="Daniel R."/>
            <person name="Pertersen J."/>
            <person name="Brinkhoff T."/>
        </authorList>
    </citation>
    <scope>NUCLEOTIDE SEQUENCE [LARGE SCALE GENOMIC DNA]</scope>
    <source>
        <strain evidence="1 2">B14</strain>
        <plasmid evidence="1 2">pROLI81</plasmid>
    </source>
</reference>
<gene>
    <name evidence="1" type="primary">virC1_2</name>
    <name evidence="1" type="ORF">ROLI_047970</name>
</gene>
<accession>A0ABZ2BZR0</accession>
<proteinExistence type="predicted"/>
<dbReference type="EMBL" id="CP143426">
    <property type="protein sequence ID" value="WVX51695.1"/>
    <property type="molecule type" value="Genomic_DNA"/>
</dbReference>
<keyword evidence="2" id="KW-1185">Reference proteome</keyword>
<evidence type="ECO:0000313" key="2">
    <source>
        <dbReference type="Proteomes" id="UP001318682"/>
    </source>
</evidence>
<dbReference type="Gene3D" id="3.40.50.300">
    <property type="entry name" value="P-loop containing nucleotide triphosphate hydrolases"/>
    <property type="match status" value="1"/>
</dbReference>
<geneLocation type="plasmid" evidence="1 2">
    <name>pROLI81</name>
</geneLocation>
<dbReference type="InterPro" id="IPR050678">
    <property type="entry name" value="DNA_Partitioning_ATPase"/>
</dbReference>
<sequence>MKMITFASLKGGAGKTTALMTACGSLVSKGLRVGLLEADENAPLHQWRKYALKKGTWNESCEIEDAVDLQAFEAAYERLEARDMDIVLADTQGGGSEFNLTILASSDMIVIPTALTRLDLDSALDTYALVAEMLETSDTPDMPVGILVTQIPTGRLTSAQSFCLETIQGLPSFDCKLPARNAFADLKSVGMLHLYEVALSKIPSKRIAATHISTALKDADTFANDLMQVLGDEHAHS</sequence>
<dbReference type="Pfam" id="PF07015">
    <property type="entry name" value="VirC1"/>
    <property type="match status" value="1"/>
</dbReference>
<dbReference type="InterPro" id="IPR009744">
    <property type="entry name" value="VirC1"/>
</dbReference>
<dbReference type="PIRSF" id="PIRSF009320">
    <property type="entry name" value="Nuc_binding_HP_1000"/>
    <property type="match status" value="1"/>
</dbReference>
<name>A0ABZ2BZR0_9RHOB</name>